<proteinExistence type="predicted"/>
<keyword evidence="2" id="KW-1185">Reference proteome</keyword>
<dbReference type="AlphaFoldDB" id="A0A1H7MEQ0"/>
<sequence>MLSARDQGFMTPPIRFSITSLVRICSIYEPNDGLFLCKTQLVNRKQDTIIMQGQGSPLPLEKKKTFQVGYDPQVRTEENQEALASRNQTRLWLSY</sequence>
<dbReference type="EMBL" id="FNZR01000003">
    <property type="protein sequence ID" value="SEL09388.1"/>
    <property type="molecule type" value="Genomic_DNA"/>
</dbReference>
<protein>
    <submittedName>
        <fullName evidence="1">Uncharacterized protein</fullName>
    </submittedName>
</protein>
<dbReference type="STRING" id="332977.SAMN05421740_103476"/>
<evidence type="ECO:0000313" key="1">
    <source>
        <dbReference type="EMBL" id="SEL09388.1"/>
    </source>
</evidence>
<organism evidence="1 2">
    <name type="scientific">Parapedobacter koreensis</name>
    <dbReference type="NCBI Taxonomy" id="332977"/>
    <lineage>
        <taxon>Bacteria</taxon>
        <taxon>Pseudomonadati</taxon>
        <taxon>Bacteroidota</taxon>
        <taxon>Sphingobacteriia</taxon>
        <taxon>Sphingobacteriales</taxon>
        <taxon>Sphingobacteriaceae</taxon>
        <taxon>Parapedobacter</taxon>
    </lineage>
</organism>
<dbReference type="Proteomes" id="UP000198916">
    <property type="component" value="Unassembled WGS sequence"/>
</dbReference>
<name>A0A1H7MEQ0_9SPHI</name>
<gene>
    <name evidence="1" type="ORF">SAMN05421740_103476</name>
</gene>
<accession>A0A1H7MEQ0</accession>
<evidence type="ECO:0000313" key="2">
    <source>
        <dbReference type="Proteomes" id="UP000198916"/>
    </source>
</evidence>
<reference evidence="2" key="1">
    <citation type="submission" date="2016-10" db="EMBL/GenBank/DDBJ databases">
        <authorList>
            <person name="Varghese N."/>
            <person name="Submissions S."/>
        </authorList>
    </citation>
    <scope>NUCLEOTIDE SEQUENCE [LARGE SCALE GENOMIC DNA]</scope>
    <source>
        <strain evidence="2">Jip14</strain>
    </source>
</reference>